<evidence type="ECO:0000256" key="3">
    <source>
        <dbReference type="ARBA" id="ARBA00022692"/>
    </source>
</evidence>
<evidence type="ECO:0000313" key="14">
    <source>
        <dbReference type="EMBL" id="EGY23781.1"/>
    </source>
</evidence>
<comment type="catalytic activity">
    <reaction evidence="11">
        <text>ATP + H2O = ADP + phosphate + H(+)</text>
        <dbReference type="Rhea" id="RHEA:13065"/>
        <dbReference type="ChEBI" id="CHEBI:15377"/>
        <dbReference type="ChEBI" id="CHEBI:15378"/>
        <dbReference type="ChEBI" id="CHEBI:30616"/>
        <dbReference type="ChEBI" id="CHEBI:43474"/>
        <dbReference type="ChEBI" id="CHEBI:456216"/>
    </reaction>
    <physiologicalReaction direction="left-to-right" evidence="11">
        <dbReference type="Rhea" id="RHEA:13066"/>
    </physiologicalReaction>
</comment>
<evidence type="ECO:0000256" key="1">
    <source>
        <dbReference type="ARBA" id="ARBA00004434"/>
    </source>
</evidence>
<dbReference type="OrthoDB" id="4769406at2759"/>
<dbReference type="Pfam" id="PF00004">
    <property type="entry name" value="AAA"/>
    <property type="match status" value="1"/>
</dbReference>
<dbReference type="SMART" id="SM01024">
    <property type="entry name" value="BCS1_N"/>
    <property type="match status" value="1"/>
</dbReference>
<dbReference type="Pfam" id="PF25426">
    <property type="entry name" value="AAA_lid_BCS1"/>
    <property type="match status" value="1"/>
</dbReference>
<dbReference type="InterPro" id="IPR057495">
    <property type="entry name" value="AAA_lid_BCS1"/>
</dbReference>
<dbReference type="InterPro" id="IPR014851">
    <property type="entry name" value="BCS1_N"/>
</dbReference>
<keyword evidence="7" id="KW-0067">ATP-binding</keyword>
<evidence type="ECO:0000256" key="9">
    <source>
        <dbReference type="ARBA" id="ARBA00023128"/>
    </source>
</evidence>
<dbReference type="InParanoid" id="G2X4Y7"/>
<accession>G2X4Y7</accession>
<name>G2X4Y7_VERDV</name>
<feature type="domain" description="BCS1 N-terminal" evidence="13">
    <location>
        <begin position="1"/>
        <end position="133"/>
    </location>
</feature>
<evidence type="ECO:0000259" key="13">
    <source>
        <dbReference type="SMART" id="SM01024"/>
    </source>
</evidence>
<keyword evidence="8" id="KW-1133">Transmembrane helix</keyword>
<dbReference type="InterPro" id="IPR003959">
    <property type="entry name" value="ATPase_AAA_core"/>
</dbReference>
<keyword evidence="5" id="KW-0999">Mitochondrion inner membrane</keyword>
<sequence length="405" mass="45741">MLLAWLSAQPFFREVNSSLVTVDMKKACASTSRGPSKKPLQYAPWNGEFWFLYKGHWIAFRRVEKSNNDIFARETEEVSLRCFGWSKGILEALMEESREKYLEGLRGKTLIFEATGGRWEESKTRSNRDVSTVLHDAKVKEDLLSDIGWFLDPCTRAWYTDRGLPYRRGYLLHGPPGTGKSSFSFSIAGHFELDIYVLSLVNVDDAALSSLLAKLPQHCVILLEDIDAATSDRAHIKEGDSESVSSGSENQGKKRLDDALIRPGRVDFKVKFRLADRELIGQLFRLIFKGSDDITTIGRLADKFADQVPESEFSHAEVLSLLLEHRLCPGNAVAGVEAWVDKTREEKRGLRREGSWLHYARHVATEFVSPELKTSLTEILVKLLPAFVRAAPNKVLSELLEQPLL</sequence>
<organism evidence="14 15">
    <name type="scientific">Verticillium dahliae (strain VdLs.17 / ATCC MYA-4575 / FGSC 10137)</name>
    <name type="common">Verticillium wilt</name>
    <dbReference type="NCBI Taxonomy" id="498257"/>
    <lineage>
        <taxon>Eukaryota</taxon>
        <taxon>Fungi</taxon>
        <taxon>Dikarya</taxon>
        <taxon>Ascomycota</taxon>
        <taxon>Pezizomycotina</taxon>
        <taxon>Sordariomycetes</taxon>
        <taxon>Hypocreomycetidae</taxon>
        <taxon>Glomerellales</taxon>
        <taxon>Plectosphaerellaceae</taxon>
        <taxon>Verticillium</taxon>
    </lineage>
</organism>
<keyword evidence="15" id="KW-1185">Reference proteome</keyword>
<evidence type="ECO:0000256" key="6">
    <source>
        <dbReference type="ARBA" id="ARBA00022801"/>
    </source>
</evidence>
<keyword evidence="4" id="KW-0547">Nucleotide-binding</keyword>
<dbReference type="EMBL" id="DS572703">
    <property type="protein sequence ID" value="EGY23781.1"/>
    <property type="molecule type" value="Genomic_DNA"/>
</dbReference>
<dbReference type="OMA" id="FEPTRGN"/>
<keyword evidence="3" id="KW-0812">Transmembrane</keyword>
<dbReference type="SMART" id="SM00382">
    <property type="entry name" value="AAA"/>
    <property type="match status" value="1"/>
</dbReference>
<evidence type="ECO:0000256" key="11">
    <source>
        <dbReference type="ARBA" id="ARBA00048778"/>
    </source>
</evidence>
<evidence type="ECO:0000256" key="5">
    <source>
        <dbReference type="ARBA" id="ARBA00022792"/>
    </source>
</evidence>
<dbReference type="KEGG" id="vda:VDAG_05219"/>
<dbReference type="Gene3D" id="3.40.50.300">
    <property type="entry name" value="P-loop containing nucleotide triphosphate hydrolases"/>
    <property type="match status" value="1"/>
</dbReference>
<dbReference type="HOGENOM" id="CLU_010189_4_4_1"/>
<feature type="domain" description="AAA+ ATPase" evidence="12">
    <location>
        <begin position="166"/>
        <end position="276"/>
    </location>
</feature>
<reference evidence="14 15" key="1">
    <citation type="submission" date="2008-03" db="EMBL/GenBank/DDBJ databases">
        <title>The Genome Sequence of Verticillium dahliae VdLs.17.</title>
        <authorList>
            <consortium name="The Broad Institute Genome Sequencing Platform"/>
            <person name="Ma L.-J.J."/>
            <person name="Klosterman S.J."/>
            <person name="Subbarao K."/>
            <person name="Dobinson K."/>
            <person name="Veronese P."/>
            <person name="Kang S."/>
            <person name="Gold S.E."/>
            <person name="Young S."/>
            <person name="Jaffe D."/>
            <person name="Gnerre S."/>
            <person name="Berlin A."/>
            <person name="Heiman D."/>
            <person name="Hepburn T."/>
            <person name="Sykes S."/>
            <person name="Alvarado L."/>
            <person name="Kodira C.D."/>
            <person name="Lander E."/>
            <person name="Galagan J."/>
            <person name="Nusbaum C."/>
            <person name="Birren B."/>
        </authorList>
    </citation>
    <scope>NUCLEOTIDE SEQUENCE [LARGE SCALE GENOMIC DNA]</scope>
    <source>
        <strain evidence="15">VdLs.17 / ATCC MYA-4575 / FGSC 10137</strain>
    </source>
</reference>
<dbReference type="GO" id="GO:0005524">
    <property type="term" value="F:ATP binding"/>
    <property type="evidence" value="ECO:0007669"/>
    <property type="project" value="UniProtKB-KW"/>
</dbReference>
<dbReference type="InterPro" id="IPR050747">
    <property type="entry name" value="Mitochondrial_chaperone_BCS1"/>
</dbReference>
<proteinExistence type="inferred from homology"/>
<dbReference type="GeneID" id="20706682"/>
<dbReference type="STRING" id="498257.G2X4Y7"/>
<dbReference type="eggNOG" id="KOG0743">
    <property type="taxonomic scope" value="Eukaryota"/>
</dbReference>
<evidence type="ECO:0000259" key="12">
    <source>
        <dbReference type="SMART" id="SM00382"/>
    </source>
</evidence>
<comment type="subcellular location">
    <subcellularLocation>
        <location evidence="1">Mitochondrion inner membrane</location>
        <topology evidence="1">Single-pass membrane protein</topology>
    </subcellularLocation>
</comment>
<evidence type="ECO:0000256" key="10">
    <source>
        <dbReference type="ARBA" id="ARBA00023136"/>
    </source>
</evidence>
<dbReference type="AlphaFoldDB" id="G2X4Y7"/>
<dbReference type="PANTHER" id="PTHR23070">
    <property type="entry name" value="BCS1 AAA-TYPE ATPASE"/>
    <property type="match status" value="1"/>
</dbReference>
<evidence type="ECO:0000256" key="4">
    <source>
        <dbReference type="ARBA" id="ARBA00022741"/>
    </source>
</evidence>
<dbReference type="InterPro" id="IPR003593">
    <property type="entry name" value="AAA+_ATPase"/>
</dbReference>
<keyword evidence="10" id="KW-0472">Membrane</keyword>
<evidence type="ECO:0000256" key="8">
    <source>
        <dbReference type="ARBA" id="ARBA00022989"/>
    </source>
</evidence>
<gene>
    <name evidence="14" type="ORF">VDAG_05219</name>
</gene>
<dbReference type="GO" id="GO:0005743">
    <property type="term" value="C:mitochondrial inner membrane"/>
    <property type="evidence" value="ECO:0007669"/>
    <property type="project" value="UniProtKB-SubCell"/>
</dbReference>
<evidence type="ECO:0000256" key="7">
    <source>
        <dbReference type="ARBA" id="ARBA00022840"/>
    </source>
</evidence>
<keyword evidence="6" id="KW-0378">Hydrolase</keyword>
<dbReference type="InterPro" id="IPR027417">
    <property type="entry name" value="P-loop_NTPase"/>
</dbReference>
<evidence type="ECO:0000313" key="15">
    <source>
        <dbReference type="Proteomes" id="UP000001611"/>
    </source>
</evidence>
<protein>
    <submittedName>
        <fullName evidence="14">Mitochondrial chaperone BCS1</fullName>
    </submittedName>
</protein>
<evidence type="ECO:0000256" key="2">
    <source>
        <dbReference type="ARBA" id="ARBA00007448"/>
    </source>
</evidence>
<dbReference type="SUPFAM" id="SSF52540">
    <property type="entry name" value="P-loop containing nucleoside triphosphate hydrolases"/>
    <property type="match status" value="1"/>
</dbReference>
<keyword evidence="9" id="KW-0496">Mitochondrion</keyword>
<dbReference type="RefSeq" id="XP_009653250.1">
    <property type="nucleotide sequence ID" value="XM_009654955.1"/>
</dbReference>
<comment type="similarity">
    <text evidence="2">Belongs to the AAA ATPase family. BCS1 subfamily.</text>
</comment>
<dbReference type="GO" id="GO:0016887">
    <property type="term" value="F:ATP hydrolysis activity"/>
    <property type="evidence" value="ECO:0007669"/>
    <property type="project" value="InterPro"/>
</dbReference>
<dbReference type="Proteomes" id="UP000001611">
    <property type="component" value="Chromosome 4"/>
</dbReference>
<dbReference type="Pfam" id="PF08740">
    <property type="entry name" value="BCS1_N"/>
    <property type="match status" value="1"/>
</dbReference>